<dbReference type="AlphaFoldDB" id="A0AAV1S7Q2"/>
<evidence type="ECO:0000256" key="1">
    <source>
        <dbReference type="SAM" id="Phobius"/>
    </source>
</evidence>
<gene>
    <name evidence="2" type="ORF">DCAF_LOCUS19989</name>
</gene>
<keyword evidence="3" id="KW-1185">Reference proteome</keyword>
<name>A0AAV1S7Q2_9ROSI</name>
<comment type="caution">
    <text evidence="2">The sequence shown here is derived from an EMBL/GenBank/DDBJ whole genome shotgun (WGS) entry which is preliminary data.</text>
</comment>
<evidence type="ECO:0000313" key="2">
    <source>
        <dbReference type="EMBL" id="CAK7347305.1"/>
    </source>
</evidence>
<organism evidence="2 3">
    <name type="scientific">Dovyalis caffra</name>
    <dbReference type="NCBI Taxonomy" id="77055"/>
    <lineage>
        <taxon>Eukaryota</taxon>
        <taxon>Viridiplantae</taxon>
        <taxon>Streptophyta</taxon>
        <taxon>Embryophyta</taxon>
        <taxon>Tracheophyta</taxon>
        <taxon>Spermatophyta</taxon>
        <taxon>Magnoliopsida</taxon>
        <taxon>eudicotyledons</taxon>
        <taxon>Gunneridae</taxon>
        <taxon>Pentapetalae</taxon>
        <taxon>rosids</taxon>
        <taxon>fabids</taxon>
        <taxon>Malpighiales</taxon>
        <taxon>Salicaceae</taxon>
        <taxon>Flacourtieae</taxon>
        <taxon>Dovyalis</taxon>
    </lineage>
</organism>
<keyword evidence="1" id="KW-0812">Transmembrane</keyword>
<protein>
    <submittedName>
        <fullName evidence="2">Uncharacterized protein</fullName>
    </submittedName>
</protein>
<reference evidence="2 3" key="1">
    <citation type="submission" date="2024-01" db="EMBL/GenBank/DDBJ databases">
        <authorList>
            <person name="Waweru B."/>
        </authorList>
    </citation>
    <scope>NUCLEOTIDE SEQUENCE [LARGE SCALE GENOMIC DNA]</scope>
</reference>
<keyword evidence="1" id="KW-1133">Transmembrane helix</keyword>
<dbReference type="Proteomes" id="UP001314170">
    <property type="component" value="Unassembled WGS sequence"/>
</dbReference>
<feature type="transmembrane region" description="Helical" evidence="1">
    <location>
        <begin position="20"/>
        <end position="39"/>
    </location>
</feature>
<sequence>MSLSSGFGSYLYGPHAEVEIVNYLSIFNTLYTSMLVCIFDEMDIVFVTYKAFSCEWDLISGNSNRVTSESSLQGSNFLGLDFHGLHAKAPHCRFVMMPSQYTPSALARIELGLDLYGCAL</sequence>
<accession>A0AAV1S7Q2</accession>
<dbReference type="EMBL" id="CAWUPB010001173">
    <property type="protein sequence ID" value="CAK7347305.1"/>
    <property type="molecule type" value="Genomic_DNA"/>
</dbReference>
<proteinExistence type="predicted"/>
<evidence type="ECO:0000313" key="3">
    <source>
        <dbReference type="Proteomes" id="UP001314170"/>
    </source>
</evidence>
<keyword evidence="1" id="KW-0472">Membrane</keyword>